<sequence>MPEQVIGQRSAIANGGSAALFLTRPDELLPLMAVRLDERVFVYVNSCPHLGWPLDFEPGQFLSHDRRYIPLQRPRRIVSHRGRAVHPWPLRWCSLDPSPGAYRRRRHRCCGRSCGRNHNDGFASTAGDRGGE</sequence>
<proteinExistence type="predicted"/>
<organism evidence="1 2">
    <name type="scientific">Defluviicoccus vanus</name>
    <dbReference type="NCBI Taxonomy" id="111831"/>
    <lineage>
        <taxon>Bacteria</taxon>
        <taxon>Pseudomonadati</taxon>
        <taxon>Pseudomonadota</taxon>
        <taxon>Alphaproteobacteria</taxon>
        <taxon>Rhodospirillales</taxon>
        <taxon>Rhodospirillaceae</taxon>
        <taxon>Defluviicoccus</taxon>
    </lineage>
</organism>
<keyword evidence="2" id="KW-1185">Reference proteome</keyword>
<evidence type="ECO:0008006" key="3">
    <source>
        <dbReference type="Google" id="ProtNLM"/>
    </source>
</evidence>
<reference evidence="1 2" key="1">
    <citation type="submission" date="2020-05" db="EMBL/GenBank/DDBJ databases">
        <title>Complete closed genome sequence of Defluviicoccus vanus.</title>
        <authorList>
            <person name="Bessarab I."/>
            <person name="Arumugam K."/>
            <person name="Maszenan A.M."/>
            <person name="Seviour R.J."/>
            <person name="Williams R.B."/>
        </authorList>
    </citation>
    <scope>NUCLEOTIDE SEQUENCE [LARGE SCALE GENOMIC DNA]</scope>
    <source>
        <strain evidence="1 2">Ben 114</strain>
    </source>
</reference>
<dbReference type="AlphaFoldDB" id="A0A7H1MY95"/>
<accession>A0A7H1MY95</accession>
<dbReference type="EMBL" id="CP053923">
    <property type="protein sequence ID" value="QNT68431.1"/>
    <property type="molecule type" value="Genomic_DNA"/>
</dbReference>
<dbReference type="GO" id="GO:0051537">
    <property type="term" value="F:2 iron, 2 sulfur cluster binding"/>
    <property type="evidence" value="ECO:0007669"/>
    <property type="project" value="InterPro"/>
</dbReference>
<gene>
    <name evidence="1" type="ORF">HQ394_02455</name>
</gene>
<dbReference type="RefSeq" id="WP_190261868.1">
    <property type="nucleotide sequence ID" value="NZ_CP053923.1"/>
</dbReference>
<protein>
    <recommendedName>
        <fullName evidence="3">Rieske 2Fe-2S domain-containing protein</fullName>
    </recommendedName>
</protein>
<dbReference type="Proteomes" id="UP000516369">
    <property type="component" value="Chromosome"/>
</dbReference>
<dbReference type="SUPFAM" id="SSF50022">
    <property type="entry name" value="ISP domain"/>
    <property type="match status" value="1"/>
</dbReference>
<evidence type="ECO:0000313" key="2">
    <source>
        <dbReference type="Proteomes" id="UP000516369"/>
    </source>
</evidence>
<name>A0A7H1MY95_9PROT</name>
<dbReference type="InterPro" id="IPR036922">
    <property type="entry name" value="Rieske_2Fe-2S_sf"/>
</dbReference>
<dbReference type="KEGG" id="dvn:HQ394_02455"/>
<evidence type="ECO:0000313" key="1">
    <source>
        <dbReference type="EMBL" id="QNT68431.1"/>
    </source>
</evidence>